<comment type="caution">
    <text evidence="2">The sequence shown here is derived from an EMBL/GenBank/DDBJ whole genome shotgun (WGS) entry which is preliminary data.</text>
</comment>
<sequence length="202" mass="23656">MNMIEKTIEDGKSFYKDFKNQIAKSKENIKNNYIKVDETNLGDNNFFAFLNEWLKDLLKIKEEDKLIDELKKNEALTKEKLQLILKDQLKEYLRLDKEMLEQKGLGELNYDKANKLLDNENFMEFTHELINNKFEKLNNFINSLQEKGKDSKQIAQTLQKQDLSIKTKDIQSLSSKTSVDMKNTQKIINEGAKIAKAVLSKR</sequence>
<gene>
    <name evidence="2" type="ORF">HMPREF9400_1626</name>
</gene>
<protein>
    <submittedName>
        <fullName evidence="2">Uncharacterized protein</fullName>
    </submittedName>
</protein>
<organism evidence="2 3">
    <name type="scientific">Campylobacter upsaliensis JV21</name>
    <dbReference type="NCBI Taxonomy" id="888826"/>
    <lineage>
        <taxon>Bacteria</taxon>
        <taxon>Pseudomonadati</taxon>
        <taxon>Campylobacterota</taxon>
        <taxon>Epsilonproteobacteria</taxon>
        <taxon>Campylobacterales</taxon>
        <taxon>Campylobacteraceae</taxon>
        <taxon>Campylobacter</taxon>
    </lineage>
</organism>
<dbReference type="AlphaFoldDB" id="A0A828QXB3"/>
<dbReference type="RefSeq" id="WP_004278156.1">
    <property type="nucleotide sequence ID" value="NZ_GL622228.1"/>
</dbReference>
<feature type="coiled-coil region" evidence="1">
    <location>
        <begin position="60"/>
        <end position="98"/>
    </location>
</feature>
<evidence type="ECO:0000313" key="3">
    <source>
        <dbReference type="Proteomes" id="UP000005813"/>
    </source>
</evidence>
<name>A0A828QXB3_CAMUP</name>
<dbReference type="EMBL" id="AEPU01000034">
    <property type="protein sequence ID" value="EFU71145.1"/>
    <property type="molecule type" value="Genomic_DNA"/>
</dbReference>
<reference evidence="2 3" key="1">
    <citation type="submission" date="2010-12" db="EMBL/GenBank/DDBJ databases">
        <authorList>
            <person name="Muzny D."/>
            <person name="Qin X."/>
            <person name="Buhay C."/>
            <person name="Dugan-Rocha S."/>
            <person name="Ding Y."/>
            <person name="Chen G."/>
            <person name="Hawes A."/>
            <person name="Holder M."/>
            <person name="Jhangiani S."/>
            <person name="Johnson A."/>
            <person name="Khan Z."/>
            <person name="Li Z."/>
            <person name="Liu W."/>
            <person name="Liu X."/>
            <person name="Perez L."/>
            <person name="Shen H."/>
            <person name="Wang Q."/>
            <person name="Watt J."/>
            <person name="Xi L."/>
            <person name="Xin Y."/>
            <person name="Zhou J."/>
            <person name="Deng J."/>
            <person name="Jiang H."/>
            <person name="Liu Y."/>
            <person name="Qu J."/>
            <person name="Song X.-Z."/>
            <person name="Zhang L."/>
            <person name="Villasana D."/>
            <person name="Johnson A."/>
            <person name="Liu J."/>
            <person name="Liyanage D."/>
            <person name="Lorensuhewa L."/>
            <person name="Robinson T."/>
            <person name="Song A."/>
            <person name="Song B.-B."/>
            <person name="Dinh H."/>
            <person name="Thornton R."/>
            <person name="Coyle M."/>
            <person name="Francisco L."/>
            <person name="Jackson L."/>
            <person name="Javaid M."/>
            <person name="Korchina V."/>
            <person name="Kovar C."/>
            <person name="Mata R."/>
            <person name="Mathew T."/>
            <person name="Ngo R."/>
            <person name="Nguyen L."/>
            <person name="Nguyen N."/>
            <person name="Okwuonu G."/>
            <person name="Ongeri F."/>
            <person name="Pham C."/>
            <person name="Simmons D."/>
            <person name="Wilczek-Boney K."/>
            <person name="Hale W."/>
            <person name="Jakkamsetti A."/>
            <person name="Pham P."/>
            <person name="Ruth R."/>
            <person name="San Lucas F."/>
            <person name="Warren J."/>
            <person name="Zhang J."/>
            <person name="Zhao Z."/>
            <person name="Zhou C."/>
            <person name="Zhu D."/>
            <person name="Lee S."/>
            <person name="Bess C."/>
            <person name="Blankenburg K."/>
            <person name="Forbes L."/>
            <person name="Fu Q."/>
            <person name="Gubbala S."/>
            <person name="Hirani K."/>
            <person name="Jayaseelan J.C."/>
            <person name="Lara F."/>
            <person name="Munidasa M."/>
            <person name="Palculict T."/>
            <person name="Patil S."/>
            <person name="Pu L.-L."/>
            <person name="Saada N."/>
            <person name="Tang L."/>
            <person name="Weissenberger G."/>
            <person name="Zhu Y."/>
            <person name="Hemphill L."/>
            <person name="Shang Y."/>
            <person name="Youmans B."/>
            <person name="Ayvaz T."/>
            <person name="Ross M."/>
            <person name="Santibanez J."/>
            <person name="Aqrawi P."/>
            <person name="Gross S."/>
            <person name="Joshi V."/>
            <person name="Fowler G."/>
            <person name="Nazareth L."/>
            <person name="Reid J."/>
            <person name="Worley K."/>
            <person name="Petrosino J."/>
            <person name="Highlander S."/>
            <person name="Gibbs R."/>
        </authorList>
    </citation>
    <scope>NUCLEOTIDE SEQUENCE [LARGE SCALE GENOMIC DNA]</scope>
    <source>
        <strain evidence="2 3">JV21</strain>
    </source>
</reference>
<keyword evidence="1" id="KW-0175">Coiled coil</keyword>
<accession>A0A828QXB3</accession>
<evidence type="ECO:0000256" key="1">
    <source>
        <dbReference type="SAM" id="Coils"/>
    </source>
</evidence>
<dbReference type="Proteomes" id="UP000005813">
    <property type="component" value="Unassembled WGS sequence"/>
</dbReference>
<proteinExistence type="predicted"/>
<evidence type="ECO:0000313" key="2">
    <source>
        <dbReference type="EMBL" id="EFU71145.1"/>
    </source>
</evidence>